<keyword evidence="5 9" id="KW-0472">Membrane</keyword>
<reference evidence="10 11" key="1">
    <citation type="submission" date="2024-04" db="EMBL/GenBank/DDBJ databases">
        <title>Tritrichomonas musculus Genome.</title>
        <authorList>
            <person name="Alves-Ferreira E."/>
            <person name="Grigg M."/>
            <person name="Lorenzi H."/>
            <person name="Galac M."/>
        </authorList>
    </citation>
    <scope>NUCLEOTIDE SEQUENCE [LARGE SCALE GENOMIC DNA]</scope>
    <source>
        <strain evidence="10 11">EAF2021</strain>
    </source>
</reference>
<keyword evidence="2 9" id="KW-0812">Transmembrane</keyword>
<keyword evidence="4 9" id="KW-1133">Transmembrane helix</keyword>
<protein>
    <submittedName>
        <fullName evidence="10">Uncharacterized protein</fullName>
    </submittedName>
</protein>
<dbReference type="PANTHER" id="PTHR16861">
    <property type="entry name" value="GLYCOPROTEIN 38"/>
    <property type="match status" value="1"/>
</dbReference>
<keyword evidence="7" id="KW-0393">Immunoglobulin domain</keyword>
<evidence type="ECO:0000256" key="5">
    <source>
        <dbReference type="ARBA" id="ARBA00023136"/>
    </source>
</evidence>
<organism evidence="10 11">
    <name type="scientific">Tritrichomonas musculus</name>
    <dbReference type="NCBI Taxonomy" id="1915356"/>
    <lineage>
        <taxon>Eukaryota</taxon>
        <taxon>Metamonada</taxon>
        <taxon>Parabasalia</taxon>
        <taxon>Tritrichomonadida</taxon>
        <taxon>Tritrichomonadidae</taxon>
        <taxon>Tritrichomonas</taxon>
    </lineage>
</organism>
<sequence>MIVGNNETSFKLNREDLRSVDYISMTSNGKGTSYIDDIKAVTDQYVEPYFPDYLKNPSDDESKNDPSKKPNKSGLGVGPIIGIVVAIIAVIVIIIVIIVIVQKKKAKQDTSTNEVL</sequence>
<keyword evidence="3" id="KW-0732">Signal</keyword>
<evidence type="ECO:0000256" key="1">
    <source>
        <dbReference type="ARBA" id="ARBA00004370"/>
    </source>
</evidence>
<dbReference type="Proteomes" id="UP001470230">
    <property type="component" value="Unassembled WGS sequence"/>
</dbReference>
<evidence type="ECO:0000256" key="2">
    <source>
        <dbReference type="ARBA" id="ARBA00022692"/>
    </source>
</evidence>
<proteinExistence type="predicted"/>
<keyword evidence="11" id="KW-1185">Reference proteome</keyword>
<name>A0ABR2H6Z7_9EUKA</name>
<feature type="region of interest" description="Disordered" evidence="8">
    <location>
        <begin position="51"/>
        <end position="77"/>
    </location>
</feature>
<feature type="compositionally biased region" description="Basic and acidic residues" evidence="8">
    <location>
        <begin position="57"/>
        <end position="68"/>
    </location>
</feature>
<evidence type="ECO:0000256" key="3">
    <source>
        <dbReference type="ARBA" id="ARBA00022729"/>
    </source>
</evidence>
<evidence type="ECO:0000313" key="11">
    <source>
        <dbReference type="Proteomes" id="UP001470230"/>
    </source>
</evidence>
<comment type="subcellular location">
    <subcellularLocation>
        <location evidence="1">Membrane</location>
    </subcellularLocation>
</comment>
<evidence type="ECO:0000256" key="8">
    <source>
        <dbReference type="SAM" id="MobiDB-lite"/>
    </source>
</evidence>
<dbReference type="PRINTS" id="PR00213">
    <property type="entry name" value="MYELINP0"/>
</dbReference>
<evidence type="ECO:0000256" key="4">
    <source>
        <dbReference type="ARBA" id="ARBA00022989"/>
    </source>
</evidence>
<comment type="caution">
    <text evidence="10">The sequence shown here is derived from an EMBL/GenBank/DDBJ whole genome shotgun (WGS) entry which is preliminary data.</text>
</comment>
<keyword evidence="6" id="KW-1015">Disulfide bond</keyword>
<accession>A0ABR2H6Z7</accession>
<dbReference type="InterPro" id="IPR000920">
    <property type="entry name" value="Myelin_P0-rel"/>
</dbReference>
<gene>
    <name evidence="10" type="ORF">M9Y10_026950</name>
</gene>
<evidence type="ECO:0000256" key="7">
    <source>
        <dbReference type="ARBA" id="ARBA00023319"/>
    </source>
</evidence>
<evidence type="ECO:0000256" key="9">
    <source>
        <dbReference type="SAM" id="Phobius"/>
    </source>
</evidence>
<dbReference type="EMBL" id="JAPFFF010000041">
    <property type="protein sequence ID" value="KAK8841337.1"/>
    <property type="molecule type" value="Genomic_DNA"/>
</dbReference>
<evidence type="ECO:0000256" key="6">
    <source>
        <dbReference type="ARBA" id="ARBA00023157"/>
    </source>
</evidence>
<evidence type="ECO:0000313" key="10">
    <source>
        <dbReference type="EMBL" id="KAK8841337.1"/>
    </source>
</evidence>
<feature type="transmembrane region" description="Helical" evidence="9">
    <location>
        <begin position="80"/>
        <end position="101"/>
    </location>
</feature>
<dbReference type="PANTHER" id="PTHR16861:SF4">
    <property type="entry name" value="SH3 DOMAIN PROTEIN (AFU_ORTHOLOGUE AFUA_1G13610)"/>
    <property type="match status" value="1"/>
</dbReference>